<name>A0A820J6J3_9BILA</name>
<protein>
    <submittedName>
        <fullName evidence="1">Uncharacterized protein</fullName>
    </submittedName>
</protein>
<organism evidence="1 2">
    <name type="scientific">Adineta steineri</name>
    <dbReference type="NCBI Taxonomy" id="433720"/>
    <lineage>
        <taxon>Eukaryota</taxon>
        <taxon>Metazoa</taxon>
        <taxon>Spiralia</taxon>
        <taxon>Gnathifera</taxon>
        <taxon>Rotifera</taxon>
        <taxon>Eurotatoria</taxon>
        <taxon>Bdelloidea</taxon>
        <taxon>Adinetida</taxon>
        <taxon>Adinetidae</taxon>
        <taxon>Adineta</taxon>
    </lineage>
</organism>
<accession>A0A820J6J3</accession>
<feature type="non-terminal residue" evidence="1">
    <location>
        <position position="15"/>
    </location>
</feature>
<sequence>MVLKWDARHEDKGKH</sequence>
<evidence type="ECO:0000313" key="2">
    <source>
        <dbReference type="Proteomes" id="UP000663881"/>
    </source>
</evidence>
<proteinExistence type="predicted"/>
<evidence type="ECO:0000313" key="1">
    <source>
        <dbReference type="EMBL" id="CAF4319146.1"/>
    </source>
</evidence>
<reference evidence="1" key="1">
    <citation type="submission" date="2021-02" db="EMBL/GenBank/DDBJ databases">
        <authorList>
            <person name="Nowell W R."/>
        </authorList>
    </citation>
    <scope>NUCLEOTIDE SEQUENCE</scope>
</reference>
<comment type="caution">
    <text evidence="1">The sequence shown here is derived from an EMBL/GenBank/DDBJ whole genome shotgun (WGS) entry which is preliminary data.</text>
</comment>
<gene>
    <name evidence="1" type="ORF">OKA104_LOCUS47147</name>
</gene>
<dbReference type="EMBL" id="CAJOAY010018266">
    <property type="protein sequence ID" value="CAF4319146.1"/>
    <property type="molecule type" value="Genomic_DNA"/>
</dbReference>
<dbReference type="Proteomes" id="UP000663881">
    <property type="component" value="Unassembled WGS sequence"/>
</dbReference>